<organism evidence="2 3">
    <name type="scientific">Parapedobacter luteus</name>
    <dbReference type="NCBI Taxonomy" id="623280"/>
    <lineage>
        <taxon>Bacteria</taxon>
        <taxon>Pseudomonadati</taxon>
        <taxon>Bacteroidota</taxon>
        <taxon>Sphingobacteriia</taxon>
        <taxon>Sphingobacteriales</taxon>
        <taxon>Sphingobacteriaceae</taxon>
        <taxon>Parapedobacter</taxon>
    </lineage>
</organism>
<evidence type="ECO:0000313" key="3">
    <source>
        <dbReference type="Proteomes" id="UP000190541"/>
    </source>
</evidence>
<keyword evidence="3" id="KW-1185">Reference proteome</keyword>
<evidence type="ECO:0000313" key="2">
    <source>
        <dbReference type="EMBL" id="SKB26532.1"/>
    </source>
</evidence>
<feature type="domain" description="Thioredoxin-like fold" evidence="1">
    <location>
        <begin position="2"/>
        <end position="71"/>
    </location>
</feature>
<reference evidence="2 3" key="1">
    <citation type="submission" date="2017-02" db="EMBL/GenBank/DDBJ databases">
        <authorList>
            <person name="Peterson S.W."/>
        </authorList>
    </citation>
    <scope>NUCLEOTIDE SEQUENCE [LARGE SCALE GENOMIC DNA]</scope>
    <source>
        <strain evidence="2 3">DSM 22899</strain>
    </source>
</reference>
<dbReference type="EMBL" id="FUYS01000001">
    <property type="protein sequence ID" value="SKB26532.1"/>
    <property type="molecule type" value="Genomic_DNA"/>
</dbReference>
<dbReference type="AlphaFoldDB" id="A0A1T4ZUV5"/>
<dbReference type="InterPro" id="IPR036249">
    <property type="entry name" value="Thioredoxin-like_sf"/>
</dbReference>
<gene>
    <name evidence="2" type="ORF">SAMN05660226_00136</name>
</gene>
<accession>A0A1T4ZUV5</accession>
<sequence>MKKVKAKYAEQDDVVFVYITDESSNYEKWNEYVSLLGDEHYYLYDSQRFALGDLYGFKNIPAYLIFDKKGELSKMYVGVDITEAKAITWIENARAMEYQ</sequence>
<dbReference type="InterPro" id="IPR012336">
    <property type="entry name" value="Thioredoxin-like_fold"/>
</dbReference>
<dbReference type="Gene3D" id="3.40.30.10">
    <property type="entry name" value="Glutaredoxin"/>
    <property type="match status" value="1"/>
</dbReference>
<dbReference type="Pfam" id="PF13905">
    <property type="entry name" value="Thioredoxin_8"/>
    <property type="match status" value="1"/>
</dbReference>
<dbReference type="RefSeq" id="WP_176146043.1">
    <property type="nucleotide sequence ID" value="NZ_FUYS01000001.1"/>
</dbReference>
<name>A0A1T4ZUV5_9SPHI</name>
<evidence type="ECO:0000259" key="1">
    <source>
        <dbReference type="Pfam" id="PF13905"/>
    </source>
</evidence>
<protein>
    <submittedName>
        <fullName evidence="2">Thioredoxin-like</fullName>
    </submittedName>
</protein>
<dbReference type="SUPFAM" id="SSF52833">
    <property type="entry name" value="Thioredoxin-like"/>
    <property type="match status" value="1"/>
</dbReference>
<proteinExistence type="predicted"/>
<dbReference type="Proteomes" id="UP000190541">
    <property type="component" value="Unassembled WGS sequence"/>
</dbReference>